<evidence type="ECO:0000313" key="2">
    <source>
        <dbReference type="EMBL" id="TYJ99672.1"/>
    </source>
</evidence>
<name>A0A5A7UFM9_CUCMM</name>
<dbReference type="OrthoDB" id="1702682at2759"/>
<dbReference type="PANTHER" id="PTHR33067:SF9">
    <property type="entry name" value="RNA-DIRECTED DNA POLYMERASE"/>
    <property type="match status" value="1"/>
</dbReference>
<reference evidence="3 4" key="1">
    <citation type="submission" date="2019-08" db="EMBL/GenBank/DDBJ databases">
        <title>Draft genome sequences of two oriental melons (Cucumis melo L. var makuwa).</title>
        <authorList>
            <person name="Kwon S.-Y."/>
        </authorList>
    </citation>
    <scope>NUCLEOTIDE SEQUENCE [LARGE SCALE GENOMIC DNA]</scope>
    <source>
        <strain evidence="4">cv. Chang Bougi</strain>
        <strain evidence="3">cv. SW 3</strain>
        <tissue evidence="1">Leaf</tissue>
    </source>
</reference>
<sequence length="80" mass="8868">MPSFVKFLKDILAKKRRISDCKIVVLTQATSDIFKYGVQEMMTDFGSFMVPCSKGGMDLGQALCDLGVSINLMPPSIFKK</sequence>
<proteinExistence type="predicted"/>
<gene>
    <name evidence="2" type="ORF">E5676_scaffold562G00620</name>
    <name evidence="1" type="ORF">E6C27_scaffold437G00560</name>
</gene>
<organism evidence="1 3">
    <name type="scientific">Cucumis melo var. makuwa</name>
    <name type="common">Oriental melon</name>
    <dbReference type="NCBI Taxonomy" id="1194695"/>
    <lineage>
        <taxon>Eukaryota</taxon>
        <taxon>Viridiplantae</taxon>
        <taxon>Streptophyta</taxon>
        <taxon>Embryophyta</taxon>
        <taxon>Tracheophyta</taxon>
        <taxon>Spermatophyta</taxon>
        <taxon>Magnoliopsida</taxon>
        <taxon>eudicotyledons</taxon>
        <taxon>Gunneridae</taxon>
        <taxon>Pentapetalae</taxon>
        <taxon>rosids</taxon>
        <taxon>fabids</taxon>
        <taxon>Cucurbitales</taxon>
        <taxon>Cucurbitaceae</taxon>
        <taxon>Benincaseae</taxon>
        <taxon>Cucumis</taxon>
    </lineage>
</organism>
<evidence type="ECO:0000313" key="3">
    <source>
        <dbReference type="Proteomes" id="UP000321393"/>
    </source>
</evidence>
<accession>A0A5A7UFM9</accession>
<dbReference type="AlphaFoldDB" id="A0A5A7UFM9"/>
<dbReference type="EMBL" id="SSTD01017617">
    <property type="protein sequence ID" value="TYJ99672.1"/>
    <property type="molecule type" value="Genomic_DNA"/>
</dbReference>
<evidence type="ECO:0000313" key="4">
    <source>
        <dbReference type="Proteomes" id="UP000321947"/>
    </source>
</evidence>
<dbReference type="EMBL" id="SSTE01008669">
    <property type="protein sequence ID" value="KAA0054773.1"/>
    <property type="molecule type" value="Genomic_DNA"/>
</dbReference>
<dbReference type="Proteomes" id="UP000321393">
    <property type="component" value="Unassembled WGS sequence"/>
</dbReference>
<evidence type="ECO:0000313" key="1">
    <source>
        <dbReference type="EMBL" id="KAA0054773.1"/>
    </source>
</evidence>
<comment type="caution">
    <text evidence="1">The sequence shown here is derived from an EMBL/GenBank/DDBJ whole genome shotgun (WGS) entry which is preliminary data.</text>
</comment>
<dbReference type="PANTHER" id="PTHR33067">
    <property type="entry name" value="RNA-DIRECTED DNA POLYMERASE-RELATED"/>
    <property type="match status" value="1"/>
</dbReference>
<dbReference type="Proteomes" id="UP000321947">
    <property type="component" value="Unassembled WGS sequence"/>
</dbReference>
<protein>
    <submittedName>
        <fullName evidence="1">Uncharacterized protein</fullName>
    </submittedName>
</protein>